<dbReference type="Pfam" id="PF04542">
    <property type="entry name" value="Sigma70_r2"/>
    <property type="match status" value="1"/>
</dbReference>
<protein>
    <submittedName>
        <fullName evidence="8">RNA polymerase sigma factor</fullName>
    </submittedName>
</protein>
<keyword evidence="3" id="KW-0731">Sigma factor</keyword>
<evidence type="ECO:0000256" key="3">
    <source>
        <dbReference type="ARBA" id="ARBA00023082"/>
    </source>
</evidence>
<evidence type="ECO:0000256" key="1">
    <source>
        <dbReference type="ARBA" id="ARBA00010641"/>
    </source>
</evidence>
<dbReference type="Proteomes" id="UP001596091">
    <property type="component" value="Unassembled WGS sequence"/>
</dbReference>
<evidence type="ECO:0000256" key="5">
    <source>
        <dbReference type="ARBA" id="ARBA00023163"/>
    </source>
</evidence>
<keyword evidence="4" id="KW-0238">DNA-binding</keyword>
<dbReference type="InterPro" id="IPR036388">
    <property type="entry name" value="WH-like_DNA-bd_sf"/>
</dbReference>
<comment type="caution">
    <text evidence="8">The sequence shown here is derived from an EMBL/GenBank/DDBJ whole genome shotgun (WGS) entry which is preliminary data.</text>
</comment>
<keyword evidence="2" id="KW-0805">Transcription regulation</keyword>
<dbReference type="SUPFAM" id="SSF88659">
    <property type="entry name" value="Sigma3 and sigma4 domains of RNA polymerase sigma factors"/>
    <property type="match status" value="1"/>
</dbReference>
<keyword evidence="5" id="KW-0804">Transcription</keyword>
<dbReference type="PANTHER" id="PTHR43133:SF8">
    <property type="entry name" value="RNA POLYMERASE SIGMA FACTOR HI_1459-RELATED"/>
    <property type="match status" value="1"/>
</dbReference>
<dbReference type="InterPro" id="IPR007627">
    <property type="entry name" value="RNA_pol_sigma70_r2"/>
</dbReference>
<organism evidence="8 9">
    <name type="scientific">Acidicapsa dinghuensis</name>
    <dbReference type="NCBI Taxonomy" id="2218256"/>
    <lineage>
        <taxon>Bacteria</taxon>
        <taxon>Pseudomonadati</taxon>
        <taxon>Acidobacteriota</taxon>
        <taxon>Terriglobia</taxon>
        <taxon>Terriglobales</taxon>
        <taxon>Acidobacteriaceae</taxon>
        <taxon>Acidicapsa</taxon>
    </lineage>
</organism>
<dbReference type="InterPro" id="IPR013249">
    <property type="entry name" value="RNA_pol_sigma70_r4_t2"/>
</dbReference>
<accession>A0ABW1EFR4</accession>
<comment type="similarity">
    <text evidence="1">Belongs to the sigma-70 factor family. ECF subfamily.</text>
</comment>
<evidence type="ECO:0000259" key="7">
    <source>
        <dbReference type="Pfam" id="PF08281"/>
    </source>
</evidence>
<dbReference type="RefSeq" id="WP_263336722.1">
    <property type="nucleotide sequence ID" value="NZ_JAGSYH010000003.1"/>
</dbReference>
<feature type="domain" description="RNA polymerase sigma-70 region 2" evidence="6">
    <location>
        <begin position="13"/>
        <end position="79"/>
    </location>
</feature>
<dbReference type="EMBL" id="JBHSPH010000002">
    <property type="protein sequence ID" value="MFC5862809.1"/>
    <property type="molecule type" value="Genomic_DNA"/>
</dbReference>
<dbReference type="Pfam" id="PF08281">
    <property type="entry name" value="Sigma70_r4_2"/>
    <property type="match status" value="1"/>
</dbReference>
<reference evidence="9" key="1">
    <citation type="journal article" date="2019" name="Int. J. Syst. Evol. Microbiol.">
        <title>The Global Catalogue of Microorganisms (GCM) 10K type strain sequencing project: providing services to taxonomists for standard genome sequencing and annotation.</title>
        <authorList>
            <consortium name="The Broad Institute Genomics Platform"/>
            <consortium name="The Broad Institute Genome Sequencing Center for Infectious Disease"/>
            <person name="Wu L."/>
            <person name="Ma J."/>
        </authorList>
    </citation>
    <scope>NUCLEOTIDE SEQUENCE [LARGE SCALE GENOMIC DNA]</scope>
    <source>
        <strain evidence="9">JCM 4087</strain>
    </source>
</reference>
<dbReference type="InterPro" id="IPR013324">
    <property type="entry name" value="RNA_pol_sigma_r3/r4-like"/>
</dbReference>
<keyword evidence="9" id="KW-1185">Reference proteome</keyword>
<dbReference type="SUPFAM" id="SSF88946">
    <property type="entry name" value="Sigma2 domain of RNA polymerase sigma factors"/>
    <property type="match status" value="1"/>
</dbReference>
<evidence type="ECO:0000259" key="6">
    <source>
        <dbReference type="Pfam" id="PF04542"/>
    </source>
</evidence>
<dbReference type="CDD" id="cd06171">
    <property type="entry name" value="Sigma70_r4"/>
    <property type="match status" value="1"/>
</dbReference>
<evidence type="ECO:0000256" key="4">
    <source>
        <dbReference type="ARBA" id="ARBA00023125"/>
    </source>
</evidence>
<dbReference type="NCBIfam" id="TIGR02937">
    <property type="entry name" value="sigma70-ECF"/>
    <property type="match status" value="1"/>
</dbReference>
<evidence type="ECO:0000313" key="8">
    <source>
        <dbReference type="EMBL" id="MFC5862809.1"/>
    </source>
</evidence>
<evidence type="ECO:0000313" key="9">
    <source>
        <dbReference type="Proteomes" id="UP001596091"/>
    </source>
</evidence>
<dbReference type="InterPro" id="IPR039425">
    <property type="entry name" value="RNA_pol_sigma-70-like"/>
</dbReference>
<evidence type="ECO:0000256" key="2">
    <source>
        <dbReference type="ARBA" id="ARBA00023015"/>
    </source>
</evidence>
<dbReference type="InterPro" id="IPR014284">
    <property type="entry name" value="RNA_pol_sigma-70_dom"/>
</dbReference>
<dbReference type="PANTHER" id="PTHR43133">
    <property type="entry name" value="RNA POLYMERASE ECF-TYPE SIGMA FACTO"/>
    <property type="match status" value="1"/>
</dbReference>
<dbReference type="Gene3D" id="1.10.1740.10">
    <property type="match status" value="1"/>
</dbReference>
<dbReference type="InterPro" id="IPR013325">
    <property type="entry name" value="RNA_pol_sigma_r2"/>
</dbReference>
<dbReference type="Gene3D" id="1.10.10.10">
    <property type="entry name" value="Winged helix-like DNA-binding domain superfamily/Winged helix DNA-binding domain"/>
    <property type="match status" value="1"/>
</dbReference>
<proteinExistence type="inferred from homology"/>
<name>A0ABW1EFR4_9BACT</name>
<sequence length="178" mass="20615">MREPRWQPDFEELVEEHQSMVFSLAWRITGDRGLAEELAQDVLLELDRNLGKMKSAEHARWWLRQVTMHRCADALRRRRTRTTSLGTDVWVELEERHVLIEPFDEDGPLSARIEELLAGLPESQRAALVLRYQEEMTPEEIAAMVKSPLATVKSQLQRGLKLLRARAGETLKEYVRGA</sequence>
<gene>
    <name evidence="8" type="ORF">ACFPT7_10945</name>
</gene>
<feature type="domain" description="RNA polymerase sigma factor 70 region 4 type 2" evidence="7">
    <location>
        <begin position="112"/>
        <end position="163"/>
    </location>
</feature>